<dbReference type="InterPro" id="IPR029064">
    <property type="entry name" value="Ribosomal_eL30-like_sf"/>
</dbReference>
<keyword evidence="5 6" id="KW-0687">Ribonucleoprotein</keyword>
<comment type="subcellular location">
    <subcellularLocation>
        <location evidence="1 6">Nucleus</location>
        <location evidence="1 6">Nucleolus</location>
    </subcellularLocation>
</comment>
<name>A0A2I1CR67_ASPC2</name>
<proteinExistence type="inferred from homology"/>
<dbReference type="Pfam" id="PF01248">
    <property type="entry name" value="Ribosomal_L7Ae"/>
    <property type="match status" value="1"/>
</dbReference>
<dbReference type="EMBL" id="MSFM01000016">
    <property type="protein sequence ID" value="PKY00118.1"/>
    <property type="molecule type" value="Genomic_DNA"/>
</dbReference>
<evidence type="ECO:0000259" key="7">
    <source>
        <dbReference type="Pfam" id="PF01248"/>
    </source>
</evidence>
<dbReference type="OrthoDB" id="1924699at2759"/>
<dbReference type="GeneID" id="36542198"/>
<comment type="similarity">
    <text evidence="2 6">Belongs to the eukaryotic ribosomal protein eL8 family.</text>
</comment>
<keyword evidence="9" id="KW-1185">Reference proteome</keyword>
<feature type="domain" description="Ribosomal protein eL8/eL30/eS12/Gadd45" evidence="7">
    <location>
        <begin position="20"/>
        <end position="107"/>
    </location>
</feature>
<dbReference type="InterPro" id="IPR004038">
    <property type="entry name" value="Ribosomal_eL8/eL30/eS12/Gad45"/>
</dbReference>
<sequence length="134" mass="14168">MDPASLPTLSPTADPSLTEEILDVLQQAIQAQQAKKGVNETTKSVERNLSQIVIVAADTFPIAIVMHLPMLCQMKKIACVFVPGKAELGEACGLGRSVIAATIIAGGECAGESELAARIERLKEKIQNIDVGVE</sequence>
<dbReference type="GO" id="GO:0031120">
    <property type="term" value="P:snRNA pseudouridine synthesis"/>
    <property type="evidence" value="ECO:0007669"/>
    <property type="project" value="UniProtKB-UniRule"/>
</dbReference>
<dbReference type="PRINTS" id="PR00881">
    <property type="entry name" value="L7ARS6FAMILY"/>
</dbReference>
<dbReference type="PANTHER" id="PTHR23105">
    <property type="entry name" value="RIBOSOMAL PROTEIN L7AE FAMILY MEMBER"/>
    <property type="match status" value="1"/>
</dbReference>
<dbReference type="GO" id="GO:0003723">
    <property type="term" value="F:RNA binding"/>
    <property type="evidence" value="ECO:0007669"/>
    <property type="project" value="UniProtKB-UniRule"/>
</dbReference>
<dbReference type="Proteomes" id="UP000234254">
    <property type="component" value="Unassembled WGS sequence"/>
</dbReference>
<dbReference type="SUPFAM" id="SSF55315">
    <property type="entry name" value="L30e-like"/>
    <property type="match status" value="1"/>
</dbReference>
<gene>
    <name evidence="8" type="ORF">P168DRAFT_260726</name>
</gene>
<dbReference type="AlphaFoldDB" id="A0A2I1CR67"/>
<reference evidence="8" key="1">
    <citation type="submission" date="2016-12" db="EMBL/GenBank/DDBJ databases">
        <title>The genomes of Aspergillus section Nigri reveals drivers in fungal speciation.</title>
        <authorList>
            <consortium name="DOE Joint Genome Institute"/>
            <person name="Vesth T.C."/>
            <person name="Nybo J."/>
            <person name="Theobald S."/>
            <person name="Brandl J."/>
            <person name="Frisvad J.C."/>
            <person name="Nielsen K.F."/>
            <person name="Lyhne E.K."/>
            <person name="Kogle M.E."/>
            <person name="Kuo A."/>
            <person name="Riley R."/>
            <person name="Clum A."/>
            <person name="Nolan M."/>
            <person name="Lipzen A."/>
            <person name="Salamov A."/>
            <person name="Henrissat B."/>
            <person name="Wiebenga A."/>
            <person name="De vries R.P."/>
            <person name="Grigoriev I.V."/>
            <person name="Mortensen U.H."/>
            <person name="Andersen M.R."/>
            <person name="Baker S.E."/>
        </authorList>
    </citation>
    <scope>NUCLEOTIDE SEQUENCE</scope>
    <source>
        <strain evidence="8">IBT 28561</strain>
    </source>
</reference>
<protein>
    <recommendedName>
        <fullName evidence="6">H/ACA ribonucleoprotein complex subunit 2</fullName>
    </recommendedName>
    <alternativeName>
        <fullName evidence="6">Nucleolar protein family A member 2</fullName>
    </alternativeName>
</protein>
<dbReference type="Gene3D" id="3.30.1330.30">
    <property type="match status" value="1"/>
</dbReference>
<dbReference type="VEuPathDB" id="FungiDB:P168DRAFT_260726"/>
<evidence type="ECO:0000256" key="6">
    <source>
        <dbReference type="RuleBase" id="RU366039"/>
    </source>
</evidence>
<dbReference type="PRINTS" id="PR00883">
    <property type="entry name" value="NUCLEARHMG"/>
</dbReference>
<dbReference type="GO" id="GO:0000398">
    <property type="term" value="P:mRNA splicing, via spliceosome"/>
    <property type="evidence" value="ECO:0007669"/>
    <property type="project" value="UniProtKB-UniRule"/>
</dbReference>
<comment type="caution">
    <text evidence="8">The sequence shown here is derived from an EMBL/GenBank/DDBJ whole genome shotgun (WGS) entry which is preliminary data.</text>
</comment>
<evidence type="ECO:0000256" key="4">
    <source>
        <dbReference type="ARBA" id="ARBA00023242"/>
    </source>
</evidence>
<comment type="function">
    <text evidence="6">Required for ribosome biogenesis. Part of a complex which catalyzes pseudouridylation of rRNA. This involves the isomerization of uridine such that the ribose is subsequently attached to C5, instead of the normal N1. Pseudouridine ('psi') residues may serve to stabilize the conformation of rRNAs.</text>
</comment>
<comment type="function">
    <text evidence="6">Common component of the spliceosome and rRNA processing machinery.</text>
</comment>
<keyword evidence="3 6" id="KW-0694">RNA-binding</keyword>
<evidence type="ECO:0000313" key="8">
    <source>
        <dbReference type="EMBL" id="PKY00118.1"/>
    </source>
</evidence>
<dbReference type="InterPro" id="IPR050257">
    <property type="entry name" value="eL8/uL1-like"/>
</dbReference>
<dbReference type="RefSeq" id="XP_024688712.1">
    <property type="nucleotide sequence ID" value="XM_024834674.1"/>
</dbReference>
<dbReference type="InterPro" id="IPR018492">
    <property type="entry name" value="Ribosomal_eL8/Nhp2"/>
</dbReference>
<evidence type="ECO:0000256" key="1">
    <source>
        <dbReference type="ARBA" id="ARBA00004604"/>
    </source>
</evidence>
<accession>A0A2I1CR67</accession>
<keyword evidence="4 6" id="KW-0539">Nucleus</keyword>
<dbReference type="InterPro" id="IPR002415">
    <property type="entry name" value="H/ACA_rnp_Nhp2-like"/>
</dbReference>
<evidence type="ECO:0000256" key="3">
    <source>
        <dbReference type="ARBA" id="ARBA00022884"/>
    </source>
</evidence>
<dbReference type="GO" id="GO:0031429">
    <property type="term" value="C:box H/ACA snoRNP complex"/>
    <property type="evidence" value="ECO:0007669"/>
    <property type="project" value="UniProtKB-UniRule"/>
</dbReference>
<organism evidence="8 9">
    <name type="scientific">Aspergillus campestris (strain IBT 28561)</name>
    <dbReference type="NCBI Taxonomy" id="1392248"/>
    <lineage>
        <taxon>Eukaryota</taxon>
        <taxon>Fungi</taxon>
        <taxon>Dikarya</taxon>
        <taxon>Ascomycota</taxon>
        <taxon>Pezizomycotina</taxon>
        <taxon>Eurotiomycetes</taxon>
        <taxon>Eurotiomycetidae</taxon>
        <taxon>Eurotiales</taxon>
        <taxon>Aspergillaceae</taxon>
        <taxon>Aspergillus</taxon>
        <taxon>Aspergillus subgen. Circumdati</taxon>
    </lineage>
</organism>
<evidence type="ECO:0000256" key="2">
    <source>
        <dbReference type="ARBA" id="ARBA00007337"/>
    </source>
</evidence>
<evidence type="ECO:0000313" key="9">
    <source>
        <dbReference type="Proteomes" id="UP000234254"/>
    </source>
</evidence>
<evidence type="ECO:0000256" key="5">
    <source>
        <dbReference type="ARBA" id="ARBA00023274"/>
    </source>
</evidence>